<dbReference type="Proteomes" id="UP000009011">
    <property type="component" value="Chromosome"/>
</dbReference>
<feature type="binding site" evidence="6">
    <location>
        <position position="179"/>
    </location>
    <ligand>
        <name>Fe cation</name>
        <dbReference type="ChEBI" id="CHEBI:24875"/>
        <label>1</label>
    </ligand>
</feature>
<comment type="similarity">
    <text evidence="4">Belongs to the YmdB-like family.</text>
</comment>
<dbReference type="InterPro" id="IPR005235">
    <property type="entry name" value="YmdB-like"/>
</dbReference>
<feature type="binding site" evidence="6">
    <location>
        <position position="10"/>
    </location>
    <ligand>
        <name>Fe cation</name>
        <dbReference type="ChEBI" id="CHEBI:24875"/>
        <label>1</label>
    </ligand>
</feature>
<feature type="binding site" evidence="6">
    <location>
        <position position="41"/>
    </location>
    <ligand>
        <name>Fe cation</name>
        <dbReference type="ChEBI" id="CHEBI:24875"/>
        <label>1</label>
    </ligand>
</feature>
<dbReference type="eggNOG" id="COG1692">
    <property type="taxonomic scope" value="Bacteria"/>
</dbReference>
<dbReference type="Pfam" id="PF13277">
    <property type="entry name" value="YmdB"/>
    <property type="match status" value="1"/>
</dbReference>
<dbReference type="NCBIfam" id="TIGR00282">
    <property type="entry name" value="TIGR00282 family metallophosphoesterase"/>
    <property type="match status" value="1"/>
</dbReference>
<dbReference type="PIRSF" id="PIRSF004789">
    <property type="entry name" value="DR1281"/>
    <property type="match status" value="1"/>
</dbReference>
<dbReference type="PANTHER" id="PTHR36303">
    <property type="entry name" value="2',3'-CYCLIC-NUCLEOTIDE 2'-PHOSPHODIESTERASE"/>
    <property type="match status" value="1"/>
</dbReference>
<dbReference type="GO" id="GO:0046872">
    <property type="term" value="F:metal ion binding"/>
    <property type="evidence" value="ECO:0007669"/>
    <property type="project" value="UniProtKB-KW"/>
</dbReference>
<keyword evidence="2" id="KW-0378">Hydrolase</keyword>
<reference evidence="7 8" key="1">
    <citation type="journal article" date="2013" name="PLoS ONE">
        <title>Genomic analysis of Melioribacter roseus, facultatively anaerobic organotrophic bacterium representing a novel deep lineage within Bacteriodetes/Chlorobi group.</title>
        <authorList>
            <person name="Kadnikov V.V."/>
            <person name="Mardanov A.V."/>
            <person name="Podosokorskaya O.A."/>
            <person name="Gavrilov S.N."/>
            <person name="Kublanov I.V."/>
            <person name="Beletsky A.V."/>
            <person name="Bonch-Osmolovskaya E.A."/>
            <person name="Ravin N.V."/>
        </authorList>
    </citation>
    <scope>NUCLEOTIDE SEQUENCE [LARGE SCALE GENOMIC DNA]</scope>
    <source>
        <strain evidence="8">JCM 17771 / P3M-2</strain>
    </source>
</reference>
<proteinExistence type="inferred from homology"/>
<name>I6Z7K3_MELRP</name>
<evidence type="ECO:0000256" key="2">
    <source>
        <dbReference type="ARBA" id="ARBA00022801"/>
    </source>
</evidence>
<dbReference type="CDD" id="cd07382">
    <property type="entry name" value="MPP_DR1281"/>
    <property type="match status" value="1"/>
</dbReference>
<feature type="binding site" evidence="6">
    <location>
        <position position="152"/>
    </location>
    <ligand>
        <name>Fe cation</name>
        <dbReference type="ChEBI" id="CHEBI:24875"/>
        <label>2</label>
    </ligand>
</feature>
<evidence type="ECO:0000256" key="1">
    <source>
        <dbReference type="ARBA" id="ARBA00022723"/>
    </source>
</evidence>
<sequence length="268" mass="29614">MNINILFIGDIVGQPGLDIVQMWLPGLQKKYRADLTIVNGENASDGKGCTEKEAKALFDLGVDVITGGNHTWDKHQSQEYLRKDNRVIRPLNYPKGTYGNGYYIADTNKGKVAVINLQGRAFMAPIDCPFRTSEWALSKLEGTTKVIIVDFHAEATAEKLAMANFLDGKISALIGTHTHIQTADERIFPNGTGYITDCGMTGPYDSVIGMKTDAAINRFLYQTPQKYQVAKDNVHLCGLFLKVDADTGKTIEIERILIPEFNKTVPAN</sequence>
<accession>I6Z7K3</accession>
<evidence type="ECO:0000256" key="6">
    <source>
        <dbReference type="PIRSR" id="PIRSR004789-51"/>
    </source>
</evidence>
<keyword evidence="8" id="KW-1185">Reference proteome</keyword>
<keyword evidence="1 6" id="KW-0479">Metal-binding</keyword>
<dbReference type="STRING" id="1191523.MROS_1908"/>
<evidence type="ECO:0000313" key="8">
    <source>
        <dbReference type="Proteomes" id="UP000009011"/>
    </source>
</evidence>
<dbReference type="InterPro" id="IPR029052">
    <property type="entry name" value="Metallo-depent_PP-like"/>
</dbReference>
<dbReference type="PANTHER" id="PTHR36303:SF1">
    <property type="entry name" value="2',3'-CYCLIC-NUCLEOTIDE 2'-PHOSPHODIESTERASE"/>
    <property type="match status" value="1"/>
</dbReference>
<dbReference type="KEGG" id="mro:MROS_1908"/>
<dbReference type="RefSeq" id="WP_014856572.1">
    <property type="nucleotide sequence ID" value="NC_018178.1"/>
</dbReference>
<evidence type="ECO:0000256" key="3">
    <source>
        <dbReference type="ARBA" id="ARBA00023004"/>
    </source>
</evidence>
<dbReference type="HOGENOM" id="CLU_068238_0_0_10"/>
<feature type="binding site" evidence="6">
    <location>
        <position position="177"/>
    </location>
    <ligand>
        <name>Fe cation</name>
        <dbReference type="ChEBI" id="CHEBI:24875"/>
        <label>2</label>
    </ligand>
</feature>
<feature type="binding site" evidence="6">
    <location>
        <position position="41"/>
    </location>
    <ligand>
        <name>Fe cation</name>
        <dbReference type="ChEBI" id="CHEBI:24875"/>
        <label>2</label>
    </ligand>
</feature>
<keyword evidence="3" id="KW-0408">Iron</keyword>
<evidence type="ECO:0000313" key="7">
    <source>
        <dbReference type="EMBL" id="AFN75140.1"/>
    </source>
</evidence>
<dbReference type="AlphaFoldDB" id="I6Z7K3"/>
<dbReference type="Gene3D" id="3.60.21.10">
    <property type="match status" value="1"/>
</dbReference>
<dbReference type="FunFam" id="3.60.21.10:FF:000016">
    <property type="entry name" value="Putative metallophosphoesterase"/>
    <property type="match status" value="1"/>
</dbReference>
<dbReference type="PATRIC" id="fig|1191523.3.peg.2020"/>
<feature type="binding site" evidence="6">
    <location>
        <position position="42"/>
    </location>
    <ligand>
        <name>Fe cation</name>
        <dbReference type="ChEBI" id="CHEBI:24875"/>
        <label>1</label>
    </ligand>
</feature>
<dbReference type="GO" id="GO:0004113">
    <property type="term" value="F:2',3'-cyclic-nucleotide 3'-phosphodiesterase activity"/>
    <property type="evidence" value="ECO:0007669"/>
    <property type="project" value="TreeGrafter"/>
</dbReference>
<feature type="active site" description="Proton donor" evidence="5">
    <location>
        <position position="70"/>
    </location>
</feature>
<dbReference type="SUPFAM" id="SSF56300">
    <property type="entry name" value="Metallo-dependent phosphatases"/>
    <property type="match status" value="1"/>
</dbReference>
<evidence type="ECO:0000256" key="5">
    <source>
        <dbReference type="PIRSR" id="PIRSR004789-50"/>
    </source>
</evidence>
<dbReference type="OrthoDB" id="9801109at2"/>
<dbReference type="EMBL" id="CP003557">
    <property type="protein sequence ID" value="AFN75140.1"/>
    <property type="molecule type" value="Genomic_DNA"/>
</dbReference>
<gene>
    <name evidence="7" type="ordered locus">MROS_1908</name>
</gene>
<evidence type="ECO:0000256" key="4">
    <source>
        <dbReference type="ARBA" id="ARBA00061401"/>
    </source>
</evidence>
<protein>
    <submittedName>
        <fullName evidence="7">Metallophosphoesterase</fullName>
    </submittedName>
</protein>
<organism evidence="7 8">
    <name type="scientific">Melioribacter roseus (strain DSM 23840 / JCM 17771 / VKM B-2668 / P3M-2)</name>
    <dbReference type="NCBI Taxonomy" id="1191523"/>
    <lineage>
        <taxon>Bacteria</taxon>
        <taxon>Pseudomonadati</taxon>
        <taxon>Ignavibacteriota</taxon>
        <taxon>Ignavibacteria</taxon>
        <taxon>Ignavibacteriales</taxon>
        <taxon>Melioribacteraceae</taxon>
        <taxon>Melioribacter</taxon>
    </lineage>
</organism>
<feature type="binding site" evidence="6">
    <location>
        <position position="69"/>
    </location>
    <ligand>
        <name>Fe cation</name>
        <dbReference type="ChEBI" id="CHEBI:24875"/>
        <label>2</label>
    </ligand>
</feature>